<dbReference type="InterPro" id="IPR020616">
    <property type="entry name" value="Thiolase_N"/>
</dbReference>
<dbReference type="Pfam" id="PF00108">
    <property type="entry name" value="Thiolase_N"/>
    <property type="match status" value="1"/>
</dbReference>
<dbReference type="Pfam" id="PF02803">
    <property type="entry name" value="Thiolase_C"/>
    <property type="match status" value="1"/>
</dbReference>
<dbReference type="PROSITE" id="PS00098">
    <property type="entry name" value="THIOLASE_1"/>
    <property type="match status" value="1"/>
</dbReference>
<dbReference type="NCBIfam" id="TIGR01930">
    <property type="entry name" value="AcCoA-C-Actrans"/>
    <property type="match status" value="1"/>
</dbReference>
<dbReference type="PIRSF" id="PIRSF000429">
    <property type="entry name" value="Ac-CoA_Ac_transf"/>
    <property type="match status" value="1"/>
</dbReference>
<dbReference type="InterPro" id="IPR020610">
    <property type="entry name" value="Thiolase_AS"/>
</dbReference>
<dbReference type="EMBL" id="KP420143">
    <property type="protein sequence ID" value="AKJ80163.1"/>
    <property type="molecule type" value="mRNA"/>
</dbReference>
<evidence type="ECO:0000259" key="8">
    <source>
        <dbReference type="Pfam" id="PF02803"/>
    </source>
</evidence>
<feature type="domain" description="Thiolase N-terminal" evidence="7">
    <location>
        <begin position="6"/>
        <end position="263"/>
    </location>
</feature>
<evidence type="ECO:0000256" key="5">
    <source>
        <dbReference type="PIRSR" id="PIRSR000429-1"/>
    </source>
</evidence>
<organism evidence="9">
    <name type="scientific">Bombus lucorum</name>
    <name type="common">White-tailed bumblebee</name>
    <dbReference type="NCBI Taxonomy" id="30193"/>
    <lineage>
        <taxon>Eukaryota</taxon>
        <taxon>Metazoa</taxon>
        <taxon>Ecdysozoa</taxon>
        <taxon>Arthropoda</taxon>
        <taxon>Hexapoda</taxon>
        <taxon>Insecta</taxon>
        <taxon>Pterygota</taxon>
        <taxon>Neoptera</taxon>
        <taxon>Endopterygota</taxon>
        <taxon>Hymenoptera</taxon>
        <taxon>Apocrita</taxon>
        <taxon>Aculeata</taxon>
        <taxon>Apoidea</taxon>
        <taxon>Anthophila</taxon>
        <taxon>Apidae</taxon>
        <taxon>Bombus</taxon>
        <taxon>Bombus</taxon>
    </lineage>
</organism>
<dbReference type="PANTHER" id="PTHR18919:SF107">
    <property type="entry name" value="ACETYL-COA ACETYLTRANSFERASE, CYTOSOLIC"/>
    <property type="match status" value="1"/>
</dbReference>
<sequence length="394" mass="41023">MSNNDVVIISAVRTPIGSFCGSLSSLKASDLGSIVIKESLERAHIKPVDVSEVILGQVLTAGQGQNPARQAAMKAGLPISVPAYLINMLCGSGLKAVLNGYLSIKAGENQIVVAGGQESMSQSCHVLHLRKGVKIGDCNLMDTLLIDGLIDAFHGIHMGVTAENISKDYTVSRKEQDEYAAKSQQKVEAAITAGYFSKEIIPVTVPTGKEPIIVDKDEYPKFGTTVESLQKLKPAFLEDKGTVTAGNASGVNDGAAAVVLMSADTAMQKGLSPLAKIVAVAEAGVEPRIMGIGPVPAVELVLQKAKWTKEEVDLYELNEAFAAQAIACVKTLGLNPNKVNINGGAIALGHPIGASGTRVLVTLLHSLERIGGNKGVAALCIGGGMGIAIAVQRK</sequence>
<dbReference type="GO" id="GO:0003985">
    <property type="term" value="F:acetyl-CoA C-acetyltransferase activity"/>
    <property type="evidence" value="ECO:0007669"/>
    <property type="project" value="UniProtKB-EC"/>
</dbReference>
<dbReference type="PROSITE" id="PS00099">
    <property type="entry name" value="THIOLASE_3"/>
    <property type="match status" value="1"/>
</dbReference>
<feature type="domain" description="Thiolase C-terminal" evidence="8">
    <location>
        <begin position="272"/>
        <end position="393"/>
    </location>
</feature>
<proteinExistence type="evidence at transcript level"/>
<dbReference type="InterPro" id="IPR016039">
    <property type="entry name" value="Thiolase-like"/>
</dbReference>
<feature type="active site" description="Proton acceptor" evidence="5">
    <location>
        <position position="350"/>
    </location>
</feature>
<dbReference type="FunFam" id="3.40.47.10:FF:000010">
    <property type="entry name" value="Acetyl-CoA acetyltransferase (Thiolase)"/>
    <property type="match status" value="1"/>
</dbReference>
<dbReference type="Gene3D" id="3.40.47.10">
    <property type="match status" value="2"/>
</dbReference>
<dbReference type="InterPro" id="IPR020613">
    <property type="entry name" value="Thiolase_CS"/>
</dbReference>
<dbReference type="SUPFAM" id="SSF53901">
    <property type="entry name" value="Thiolase-like"/>
    <property type="match status" value="2"/>
</dbReference>
<feature type="active site" description="Acyl-thioester intermediate" evidence="5">
    <location>
        <position position="90"/>
    </location>
</feature>
<evidence type="ECO:0000259" key="7">
    <source>
        <dbReference type="Pfam" id="PF00108"/>
    </source>
</evidence>
<dbReference type="AlphaFoldDB" id="A0A0G3F640"/>
<evidence type="ECO:0000256" key="6">
    <source>
        <dbReference type="RuleBase" id="RU003557"/>
    </source>
</evidence>
<evidence type="ECO:0000256" key="3">
    <source>
        <dbReference type="ARBA" id="ARBA00022679"/>
    </source>
</evidence>
<evidence type="ECO:0000313" key="9">
    <source>
        <dbReference type="EMBL" id="AKJ80163.1"/>
    </source>
</evidence>
<keyword evidence="3 6" id="KW-0808">Transferase</keyword>
<reference evidence="9" key="1">
    <citation type="submission" date="2015-01" db="EMBL/GenBank/DDBJ databases">
        <title>Isoprenoid biosynthesis in the labial gland of Bombus spp. with emphasis on pheromone production.</title>
        <authorList>
            <person name="Prchalova D."/>
            <person name="Vogel H."/>
            <person name="Brabcova J."/>
            <person name="Zacek P."/>
            <person name="Kindl J."/>
            <person name="Valterova I."/>
            <person name="Pichova I."/>
        </authorList>
    </citation>
    <scope>NUCLEOTIDE SEQUENCE</scope>
</reference>
<keyword evidence="4 6" id="KW-0012">Acyltransferase</keyword>
<dbReference type="PROSITE" id="PS00737">
    <property type="entry name" value="THIOLASE_2"/>
    <property type="match status" value="1"/>
</dbReference>
<evidence type="ECO:0000256" key="2">
    <source>
        <dbReference type="ARBA" id="ARBA00010982"/>
    </source>
</evidence>
<evidence type="ECO:0000256" key="4">
    <source>
        <dbReference type="ARBA" id="ARBA00023315"/>
    </source>
</evidence>
<evidence type="ECO:0000256" key="1">
    <source>
        <dbReference type="ARBA" id="ARBA00005189"/>
    </source>
</evidence>
<protein>
    <submittedName>
        <fullName evidence="9">Acetyl-CoA C-acetyltransferase</fullName>
        <ecNumber evidence="9">2.3.1.9</ecNumber>
    </submittedName>
</protein>
<dbReference type="CDD" id="cd00751">
    <property type="entry name" value="thiolase"/>
    <property type="match status" value="1"/>
</dbReference>
<comment type="pathway">
    <text evidence="1">Lipid metabolism.</text>
</comment>
<comment type="similarity">
    <text evidence="2 6">Belongs to the thiolase-like superfamily. Thiolase family.</text>
</comment>
<feature type="active site" description="Proton acceptor" evidence="5">
    <location>
        <position position="380"/>
    </location>
</feature>
<dbReference type="InterPro" id="IPR002155">
    <property type="entry name" value="Thiolase"/>
</dbReference>
<dbReference type="InterPro" id="IPR020617">
    <property type="entry name" value="Thiolase_C"/>
</dbReference>
<dbReference type="InterPro" id="IPR020615">
    <property type="entry name" value="Thiolase_acyl_enz_int_AS"/>
</dbReference>
<accession>A0A0G3F640</accession>
<name>A0A0G3F640_BOMLU</name>
<dbReference type="PANTHER" id="PTHR18919">
    <property type="entry name" value="ACETYL-COA C-ACYLTRANSFERASE"/>
    <property type="match status" value="1"/>
</dbReference>
<dbReference type="EC" id="2.3.1.9" evidence="9"/>